<protein>
    <submittedName>
        <fullName evidence="2">SAM-dependent methyltransferase</fullName>
    </submittedName>
</protein>
<dbReference type="Pfam" id="PF13847">
    <property type="entry name" value="Methyltransf_31"/>
    <property type="match status" value="1"/>
</dbReference>
<dbReference type="PANTHER" id="PTHR43464:SF91">
    <property type="entry name" value="SLL0487 PROTEIN"/>
    <property type="match status" value="1"/>
</dbReference>
<dbReference type="OrthoDB" id="649979at2"/>
<dbReference type="InterPro" id="IPR029063">
    <property type="entry name" value="SAM-dependent_MTases_sf"/>
</dbReference>
<dbReference type="GO" id="GO:0032259">
    <property type="term" value="P:methylation"/>
    <property type="evidence" value="ECO:0007669"/>
    <property type="project" value="UniProtKB-KW"/>
</dbReference>
<sequence>MDTNAAELQEKIRQQFDFGPYPRIPIDRSPKKQLSLLYFHNLVTPYYLRNHQVINSDQKVILDAGCGTGYGTLTLAEANPGAKIIGIDISEQSLDLARKRLSHYGFDDAEFHQLSLYDLPSAGWEFDYINCDELLYLFPDPAVALKAMKAVLKPQGIIRSNLHSKHQRHLYFRAQEVFHVMGLFDDNPEDMEIDIALNTMKALKNNVELKAQTWNHKYEGEDGKERVLMNYLFQGDKGYTIPDLFAGLRAANLEFISMVHWRQWDLMSLFKEPDNLPVFLAMSLPDISVEDRLHLFELLHPVHRLLDFWCGHPEQGQSFTPISEWTLSDWQKAKVHLHPQLNILDVKQDMLKAITELQPFEISRYLPVSGVQSLVDSAVASCLLPLFDSPQSMPSLVERWQRLRPVDPVTLESISDQKAFDTVKEALMGLENYGYVLVEG</sequence>
<evidence type="ECO:0000313" key="2">
    <source>
        <dbReference type="EMBL" id="AOX01415.1"/>
    </source>
</evidence>
<accession>A0A1D8TV49</accession>
<evidence type="ECO:0000259" key="1">
    <source>
        <dbReference type="Pfam" id="PF13847"/>
    </source>
</evidence>
<keyword evidence="2" id="KW-0808">Transferase</keyword>
<dbReference type="SUPFAM" id="SSF53335">
    <property type="entry name" value="S-adenosyl-L-methionine-dependent methyltransferases"/>
    <property type="match status" value="1"/>
</dbReference>
<dbReference type="RefSeq" id="WP_070393855.1">
    <property type="nucleotide sequence ID" value="NZ_CP017599.1"/>
</dbReference>
<dbReference type="GO" id="GO:0008168">
    <property type="term" value="F:methyltransferase activity"/>
    <property type="evidence" value="ECO:0007669"/>
    <property type="project" value="UniProtKB-KW"/>
</dbReference>
<dbReference type="Proteomes" id="UP000177870">
    <property type="component" value="Chromosome"/>
</dbReference>
<name>A0A1D8TV49_9CYAN</name>
<dbReference type="KEGG" id="mpro:BJP34_19975"/>
<organism evidence="2 3">
    <name type="scientific">Moorena producens PAL-8-15-08-1</name>
    <dbReference type="NCBI Taxonomy" id="1458985"/>
    <lineage>
        <taxon>Bacteria</taxon>
        <taxon>Bacillati</taxon>
        <taxon>Cyanobacteriota</taxon>
        <taxon>Cyanophyceae</taxon>
        <taxon>Coleofasciculales</taxon>
        <taxon>Coleofasciculaceae</taxon>
        <taxon>Moorena</taxon>
    </lineage>
</organism>
<dbReference type="AlphaFoldDB" id="A0A1D8TV49"/>
<dbReference type="CDD" id="cd02440">
    <property type="entry name" value="AdoMet_MTases"/>
    <property type="match status" value="1"/>
</dbReference>
<gene>
    <name evidence="2" type="ORF">BJP34_19975</name>
</gene>
<evidence type="ECO:0000313" key="3">
    <source>
        <dbReference type="Proteomes" id="UP000177870"/>
    </source>
</evidence>
<keyword evidence="2" id="KW-0489">Methyltransferase</keyword>
<reference evidence="3" key="1">
    <citation type="submission" date="2016-10" db="EMBL/GenBank/DDBJ databases">
        <title>Comparative genomics uncovers the prolific and rare metabolic potential of the cyanobacterial genus Moorea.</title>
        <authorList>
            <person name="Leao T."/>
            <person name="Castelao G."/>
            <person name="Korobeynikov A."/>
            <person name="Monroe E.A."/>
            <person name="Podell S."/>
            <person name="Glukhov E."/>
            <person name="Allen E."/>
            <person name="Gerwick W.H."/>
            <person name="Gerwick L."/>
        </authorList>
    </citation>
    <scope>NUCLEOTIDE SEQUENCE [LARGE SCALE GENOMIC DNA]</scope>
    <source>
        <strain evidence="3">PAL-8-15-08-1</strain>
    </source>
</reference>
<proteinExistence type="predicted"/>
<dbReference type="InterPro" id="IPR025714">
    <property type="entry name" value="Methyltranfer_dom"/>
</dbReference>
<dbReference type="Gene3D" id="3.40.50.150">
    <property type="entry name" value="Vaccinia Virus protein VP39"/>
    <property type="match status" value="1"/>
</dbReference>
<dbReference type="EMBL" id="CP017599">
    <property type="protein sequence ID" value="AOX01415.1"/>
    <property type="molecule type" value="Genomic_DNA"/>
</dbReference>
<dbReference type="STRING" id="1458985.BJP34_19975"/>
<dbReference type="PANTHER" id="PTHR43464">
    <property type="entry name" value="METHYLTRANSFERASE"/>
    <property type="match status" value="1"/>
</dbReference>
<feature type="domain" description="Methyltransferase" evidence="1">
    <location>
        <begin position="56"/>
        <end position="173"/>
    </location>
</feature>